<reference evidence="3" key="1">
    <citation type="journal article" date="2019" name="Int. J. Syst. Evol. Microbiol.">
        <title>The Global Catalogue of Microorganisms (GCM) 10K type strain sequencing project: providing services to taxonomists for standard genome sequencing and annotation.</title>
        <authorList>
            <consortium name="The Broad Institute Genomics Platform"/>
            <consortium name="The Broad Institute Genome Sequencing Center for Infectious Disease"/>
            <person name="Wu L."/>
            <person name="Ma J."/>
        </authorList>
    </citation>
    <scope>NUCLEOTIDE SEQUENCE [LARGE SCALE GENOMIC DNA]</scope>
    <source>
        <strain evidence="3">JCM 17939</strain>
    </source>
</reference>
<feature type="region of interest" description="Disordered" evidence="1">
    <location>
        <begin position="27"/>
        <end position="60"/>
    </location>
</feature>
<feature type="compositionally biased region" description="Basic and acidic residues" evidence="1">
    <location>
        <begin position="28"/>
        <end position="60"/>
    </location>
</feature>
<comment type="caution">
    <text evidence="2">The sequence shown here is derived from an EMBL/GenBank/DDBJ whole genome shotgun (WGS) entry which is preliminary data.</text>
</comment>
<dbReference type="EMBL" id="BAABHK010000001">
    <property type="protein sequence ID" value="GAA4621013.1"/>
    <property type="molecule type" value="Genomic_DNA"/>
</dbReference>
<evidence type="ECO:0000313" key="3">
    <source>
        <dbReference type="Proteomes" id="UP001501442"/>
    </source>
</evidence>
<evidence type="ECO:0000313" key="2">
    <source>
        <dbReference type="EMBL" id="GAA4621013.1"/>
    </source>
</evidence>
<dbReference type="Proteomes" id="UP001501442">
    <property type="component" value="Unassembled WGS sequence"/>
</dbReference>
<protein>
    <submittedName>
        <fullName evidence="2">Uncharacterized protein</fullName>
    </submittedName>
</protein>
<gene>
    <name evidence="2" type="ORF">GCM10023196_007220</name>
</gene>
<organism evidence="2 3">
    <name type="scientific">Actinoallomurus vinaceus</name>
    <dbReference type="NCBI Taxonomy" id="1080074"/>
    <lineage>
        <taxon>Bacteria</taxon>
        <taxon>Bacillati</taxon>
        <taxon>Actinomycetota</taxon>
        <taxon>Actinomycetes</taxon>
        <taxon>Streptosporangiales</taxon>
        <taxon>Thermomonosporaceae</taxon>
        <taxon>Actinoallomurus</taxon>
    </lineage>
</organism>
<proteinExistence type="predicted"/>
<evidence type="ECO:0000256" key="1">
    <source>
        <dbReference type="SAM" id="MobiDB-lite"/>
    </source>
</evidence>
<keyword evidence="3" id="KW-1185">Reference proteome</keyword>
<sequence length="89" mass="10187">MRGNGSSRTSRICHQVTVIPRLPLEVVTTHRDHDDKPPLGRTDEHGRTRVTHPDLKPEADQFPHQISQEANLPLVLFLRGAEYFGDRLR</sequence>
<accession>A0ABP8U4S8</accession>
<dbReference type="RefSeq" id="WP_345429149.1">
    <property type="nucleotide sequence ID" value="NZ_BAABHK010000001.1"/>
</dbReference>
<name>A0ABP8U4S8_9ACTN</name>